<evidence type="ECO:0000313" key="2">
    <source>
        <dbReference type="EMBL" id="KAK9813650.1"/>
    </source>
</evidence>
<evidence type="ECO:0000256" key="1">
    <source>
        <dbReference type="SAM" id="MobiDB-lite"/>
    </source>
</evidence>
<feature type="region of interest" description="Disordered" evidence="1">
    <location>
        <begin position="330"/>
        <end position="350"/>
    </location>
</feature>
<feature type="compositionally biased region" description="Polar residues" evidence="1">
    <location>
        <begin position="1"/>
        <end position="11"/>
    </location>
</feature>
<organism evidence="2 3">
    <name type="scientific">Symbiochloris irregularis</name>
    <dbReference type="NCBI Taxonomy" id="706552"/>
    <lineage>
        <taxon>Eukaryota</taxon>
        <taxon>Viridiplantae</taxon>
        <taxon>Chlorophyta</taxon>
        <taxon>core chlorophytes</taxon>
        <taxon>Trebouxiophyceae</taxon>
        <taxon>Trebouxiales</taxon>
        <taxon>Trebouxiaceae</taxon>
        <taxon>Symbiochloris</taxon>
    </lineage>
</organism>
<dbReference type="Proteomes" id="UP001465755">
    <property type="component" value="Unassembled WGS sequence"/>
</dbReference>
<feature type="compositionally biased region" description="Basic residues" evidence="1">
    <location>
        <begin position="103"/>
        <end position="112"/>
    </location>
</feature>
<feature type="compositionally biased region" description="Polar residues" evidence="1">
    <location>
        <begin position="60"/>
        <end position="95"/>
    </location>
</feature>
<feature type="compositionally biased region" description="Basic and acidic residues" evidence="1">
    <location>
        <begin position="169"/>
        <end position="199"/>
    </location>
</feature>
<feature type="compositionally biased region" description="Basic and acidic residues" evidence="1">
    <location>
        <begin position="243"/>
        <end position="269"/>
    </location>
</feature>
<gene>
    <name evidence="2" type="ORF">WJX73_001679</name>
</gene>
<proteinExistence type="predicted"/>
<feature type="compositionally biased region" description="Basic and acidic residues" evidence="1">
    <location>
        <begin position="288"/>
        <end position="302"/>
    </location>
</feature>
<comment type="caution">
    <text evidence="2">The sequence shown here is derived from an EMBL/GenBank/DDBJ whole genome shotgun (WGS) entry which is preliminary data.</text>
</comment>
<keyword evidence="3" id="KW-1185">Reference proteome</keyword>
<name>A0AAW1PZ25_9CHLO</name>
<protein>
    <submittedName>
        <fullName evidence="2">Uncharacterized protein</fullName>
    </submittedName>
</protein>
<feature type="region of interest" description="Disordered" evidence="1">
    <location>
        <begin position="1"/>
        <end position="302"/>
    </location>
</feature>
<accession>A0AAW1PZ25</accession>
<dbReference type="EMBL" id="JALJOQ010000003">
    <property type="protein sequence ID" value="KAK9813650.1"/>
    <property type="molecule type" value="Genomic_DNA"/>
</dbReference>
<evidence type="ECO:0000313" key="3">
    <source>
        <dbReference type="Proteomes" id="UP001465755"/>
    </source>
</evidence>
<reference evidence="2 3" key="1">
    <citation type="journal article" date="2024" name="Nat. Commun.">
        <title>Phylogenomics reveals the evolutionary origins of lichenization in chlorophyte algae.</title>
        <authorList>
            <person name="Puginier C."/>
            <person name="Libourel C."/>
            <person name="Otte J."/>
            <person name="Skaloud P."/>
            <person name="Haon M."/>
            <person name="Grisel S."/>
            <person name="Petersen M."/>
            <person name="Berrin J.G."/>
            <person name="Delaux P.M."/>
            <person name="Dal Grande F."/>
            <person name="Keller J."/>
        </authorList>
    </citation>
    <scope>NUCLEOTIDE SEQUENCE [LARGE SCALE GENOMIC DNA]</scope>
    <source>
        <strain evidence="2 3">SAG 2036</strain>
    </source>
</reference>
<sequence length="350" mass="38290">MEGIEQANSSGPAEEPKSVPVSARSRSRRLSQVFTRALPSDRQTQSPRPDPARSPGRVEQPTSRSTSGSLASQENPGSQDSQASGGSTPNSQGQWFSYLKGKLGLRRSKRRGSGTPGSSLPEGSRSPDHIMANGTASPHNSPVKEVPQSPQSDSVKPEQPRSPSPSDADTEHASKQRAADQDYADRRKSRVAREFRRPLPETLNQDEDLQPGKRRSESVDLPTIPERSIRRSLEGNRWSLPSEDSRPSEDSPRLSKEARLSRDGRKHATDPAGRAHNPDAMTLGTSDFSKRTGRREQRVARRSEAIDRAFAQASAPENLSDFLPTTLEERSTLFAGPSHRGGNVQRATRP</sequence>
<dbReference type="AlphaFoldDB" id="A0AAW1PZ25"/>